<dbReference type="EMBL" id="APJX01000004">
    <property type="protein sequence ID" value="EMS79802.1"/>
    <property type="molecule type" value="Genomic_DNA"/>
</dbReference>
<protein>
    <submittedName>
        <fullName evidence="1">Uncharacterized protein</fullName>
    </submittedName>
</protein>
<proteinExistence type="predicted"/>
<dbReference type="AlphaFoldDB" id="S0G5K9"/>
<reference evidence="1 2" key="1">
    <citation type="journal article" date="2013" name="Genome Announc.">
        <title>Draft Genome Sequence of Desulfotignum phosphitoxidans DSM 13687 Strain FiPS-3.</title>
        <authorList>
            <person name="Poehlein A."/>
            <person name="Daniel R."/>
            <person name="Simeonova D.D."/>
        </authorList>
    </citation>
    <scope>NUCLEOTIDE SEQUENCE [LARGE SCALE GENOMIC DNA]</scope>
    <source>
        <strain evidence="1 2">DSM 13687</strain>
    </source>
</reference>
<evidence type="ECO:0000313" key="1">
    <source>
        <dbReference type="EMBL" id="EMS79802.1"/>
    </source>
</evidence>
<name>S0G5K9_9BACT</name>
<comment type="caution">
    <text evidence="1">The sequence shown here is derived from an EMBL/GenBank/DDBJ whole genome shotgun (WGS) entry which is preliminary data.</text>
</comment>
<gene>
    <name evidence="1" type="ORF">Dpo_4c03540</name>
</gene>
<sequence>MVLDTNCADKDILTDSSVHQFQNHFHILRLVGAQIDDYIPSPVRQIVPNGERIRTIAVYFVDLRQIQRNITTVEGVNLTFFFLHQPINQSPSRKITAPQDQDIPAQWSPQTSLCRSMSDEILL</sequence>
<organism evidence="1 2">
    <name type="scientific">Desulfotignum phosphitoxidans DSM 13687</name>
    <dbReference type="NCBI Taxonomy" id="1286635"/>
    <lineage>
        <taxon>Bacteria</taxon>
        <taxon>Pseudomonadati</taxon>
        <taxon>Thermodesulfobacteriota</taxon>
        <taxon>Desulfobacteria</taxon>
        <taxon>Desulfobacterales</taxon>
        <taxon>Desulfobacteraceae</taxon>
        <taxon>Desulfotignum</taxon>
    </lineage>
</organism>
<accession>S0G5K9</accession>
<dbReference type="Proteomes" id="UP000014216">
    <property type="component" value="Unassembled WGS sequence"/>
</dbReference>
<keyword evidence="2" id="KW-1185">Reference proteome</keyword>
<evidence type="ECO:0000313" key="2">
    <source>
        <dbReference type="Proteomes" id="UP000014216"/>
    </source>
</evidence>